<dbReference type="GO" id="GO:0030246">
    <property type="term" value="F:carbohydrate binding"/>
    <property type="evidence" value="ECO:0007669"/>
    <property type="project" value="InterPro"/>
</dbReference>
<feature type="region of interest" description="Disordered" evidence="1">
    <location>
        <begin position="1"/>
        <end position="25"/>
    </location>
</feature>
<accession>A0A6V7QVM5</accession>
<proteinExistence type="predicted"/>
<organism evidence="2">
    <name type="scientific">Ananas comosus var. bracteatus</name>
    <name type="common">red pineapple</name>
    <dbReference type="NCBI Taxonomy" id="296719"/>
    <lineage>
        <taxon>Eukaryota</taxon>
        <taxon>Viridiplantae</taxon>
        <taxon>Streptophyta</taxon>
        <taxon>Embryophyta</taxon>
        <taxon>Tracheophyta</taxon>
        <taxon>Spermatophyta</taxon>
        <taxon>Magnoliopsida</taxon>
        <taxon>Liliopsida</taxon>
        <taxon>Poales</taxon>
        <taxon>Bromeliaceae</taxon>
        <taxon>Bromelioideae</taxon>
        <taxon>Ananas</taxon>
    </lineage>
</organism>
<dbReference type="AlphaFoldDB" id="A0A6V7QVM5"/>
<evidence type="ECO:0000256" key="1">
    <source>
        <dbReference type="SAM" id="MobiDB-lite"/>
    </source>
</evidence>
<name>A0A6V7QVM5_ANACO</name>
<evidence type="ECO:0000313" key="2">
    <source>
        <dbReference type="EMBL" id="CAD1847290.1"/>
    </source>
</evidence>
<dbReference type="SUPFAM" id="SSF49452">
    <property type="entry name" value="Starch-binding domain-like"/>
    <property type="match status" value="1"/>
</dbReference>
<dbReference type="InterPro" id="IPR013784">
    <property type="entry name" value="Carb-bd-like_fold"/>
</dbReference>
<sequence>MEEEEKGDEEKGDDEVEVEKLNEEDDAMAEPSLALYFELVPLLECLNGVLTEQRTGARNRASCSAIPRVAAHGDRHKNYHHSNCLALPHASCSSLSFREGYRGLSLLFPEDETHSIIHVSTLGGSCTGDDPAFGLWDPSEGISLEWSDGHVWTVDVPGPNRTLQIWETTKSIVVSEDWYNAENQNICIEQPLNIHVNEIIPDIVSSGTVVLDNVNKLMEGMNDEKRLNDGGDRVLIPGLVPFPVSGGCF</sequence>
<reference evidence="2" key="1">
    <citation type="submission" date="2020-07" db="EMBL/GenBank/DDBJ databases">
        <authorList>
            <person name="Lin J."/>
        </authorList>
    </citation>
    <scope>NUCLEOTIDE SEQUENCE</scope>
</reference>
<gene>
    <name evidence="2" type="ORF">CB5_LOCUS30501</name>
</gene>
<protein>
    <submittedName>
        <fullName evidence="2">Uncharacterized protein</fullName>
    </submittedName>
</protein>
<dbReference type="EMBL" id="CAJEUB010000044">
    <property type="protein sequence ID" value="CAD1847290.1"/>
    <property type="molecule type" value="Genomic_DNA"/>
</dbReference>